<keyword evidence="3" id="KW-1185">Reference proteome</keyword>
<name>A0A366SB54_9HYPO</name>
<dbReference type="RefSeq" id="XP_031020497.1">
    <property type="nucleotide sequence ID" value="XM_031155330.1"/>
</dbReference>
<feature type="compositionally biased region" description="Polar residues" evidence="1">
    <location>
        <begin position="279"/>
        <end position="309"/>
    </location>
</feature>
<dbReference type="GeneID" id="41990626"/>
<feature type="compositionally biased region" description="Low complexity" evidence="1">
    <location>
        <begin position="55"/>
        <end position="75"/>
    </location>
</feature>
<feature type="compositionally biased region" description="Polar residues" evidence="1">
    <location>
        <begin position="191"/>
        <end position="209"/>
    </location>
</feature>
<feature type="compositionally biased region" description="Polar residues" evidence="1">
    <location>
        <begin position="76"/>
        <end position="101"/>
    </location>
</feature>
<gene>
    <name evidence="2" type="ORF">FIESC28_01179</name>
</gene>
<evidence type="ECO:0000256" key="1">
    <source>
        <dbReference type="SAM" id="MobiDB-lite"/>
    </source>
</evidence>
<dbReference type="OrthoDB" id="5232836at2759"/>
<evidence type="ECO:0000313" key="3">
    <source>
        <dbReference type="Proteomes" id="UP000253153"/>
    </source>
</evidence>
<proteinExistence type="predicted"/>
<evidence type="ECO:0000313" key="2">
    <source>
        <dbReference type="EMBL" id="RBR25906.1"/>
    </source>
</evidence>
<accession>A0A366SB54</accession>
<feature type="compositionally biased region" description="Basic residues" evidence="1">
    <location>
        <begin position="310"/>
        <end position="319"/>
    </location>
</feature>
<feature type="compositionally biased region" description="Polar residues" evidence="1">
    <location>
        <begin position="217"/>
        <end position="237"/>
    </location>
</feature>
<feature type="region of interest" description="Disordered" evidence="1">
    <location>
        <begin position="34"/>
        <end position="101"/>
    </location>
</feature>
<reference evidence="2 3" key="1">
    <citation type="submission" date="2018-06" db="EMBL/GenBank/DDBJ databases">
        <title>Fusarium incarnatum-equiseti species complex species 28.</title>
        <authorList>
            <person name="Gardiner D.M."/>
        </authorList>
    </citation>
    <scope>NUCLEOTIDE SEQUENCE [LARGE SCALE GENOMIC DNA]</scope>
    <source>
        <strain evidence="2 3">FIESC_28</strain>
    </source>
</reference>
<feature type="compositionally biased region" description="Low complexity" evidence="1">
    <location>
        <begin position="1025"/>
        <end position="1036"/>
    </location>
</feature>
<feature type="compositionally biased region" description="Basic and acidic residues" evidence="1">
    <location>
        <begin position="349"/>
        <end position="361"/>
    </location>
</feature>
<comment type="caution">
    <text evidence="2">The sequence shown here is derived from an EMBL/GenBank/DDBJ whole genome shotgun (WGS) entry which is preliminary data.</text>
</comment>
<protein>
    <submittedName>
        <fullName evidence="2">Uncharacterized protein</fullName>
    </submittedName>
</protein>
<organism evidence="2 3">
    <name type="scientific">Fusarium coffeatum</name>
    <dbReference type="NCBI Taxonomy" id="231269"/>
    <lineage>
        <taxon>Eukaryota</taxon>
        <taxon>Fungi</taxon>
        <taxon>Dikarya</taxon>
        <taxon>Ascomycota</taxon>
        <taxon>Pezizomycotina</taxon>
        <taxon>Sordariomycetes</taxon>
        <taxon>Hypocreomycetidae</taxon>
        <taxon>Hypocreales</taxon>
        <taxon>Nectriaceae</taxon>
        <taxon>Fusarium</taxon>
        <taxon>Fusarium incarnatum-equiseti species complex</taxon>
    </lineage>
</organism>
<feature type="region of interest" description="Disordered" evidence="1">
    <location>
        <begin position="181"/>
        <end position="367"/>
    </location>
</feature>
<feature type="compositionally biased region" description="Polar residues" evidence="1">
    <location>
        <begin position="1058"/>
        <end position="1075"/>
    </location>
</feature>
<sequence>MAGYNGYPDPNQDTLGYYINYAEDEEIEDAMIEDRVIHPDLRGPVQPAQVNASFSTYTNQPSSQPPTSQFQNPSSEPASNPTSSQFFNFPTNPTQNQCSTAPGNSVLVPWYPHATQGNPASTAGIYAPLAGSSNFPINPTQNQHFLNHPVYTPSYNDSTSAYPAPPESAYRLAPTIGGQQLALPIPENYGPPSTNTSPATTGSAFTGSSPAVYPNPNDVSSQTPGTTPGDSEPATSQGRKRQKETSPSTEQPRRTRRKTSNLSGPVVYNDSPADDSGPNAATSVSGSARNRTTTQSQSKAKDSGTSTPASRKKPGKKGKSINIRPSRMKQLAEPDQRNPLYPKVTRKKKDNDKEANDDTGSKKTRGGNEIIKVRTKCDFCANHPDGRAAFNVNPVCDWEHIESGGGEVFNRECSNCANYRSRRRLFGQVASVKDHMCKVQGDEGLLDFKHKKYGDADPYGYPKSACDRCRKKNVEDVCDVDTLLGYGCSHCRRDQDCEVDEDLMPLRHPQKQIRLPWYRHACDRCKLRHEIYKDLEENTPCNWLTDRRLWDHDHQRQACSVCYRDGTPCMSDKQNIIPPLPPASPITKAHPPRTWTIRKKFEVEEKEKKKDRKTPWHEYVEVTTGTKWRKKCAGCHWAGRSVQCLIMWNQAHYACERCTQFGVDCVFQDVIANTWVRYPIHDLSRVGFGQFTPYVACKPCKDNGRHCDRMRPCDSCTAADTVCDDLVKGNGRGLIARKKIAPPETGYPVPTPGPLYYLALGYGPKGVNDIKDGRSVEHWIGPIAPVYGVEELKYSGEHYRAIADIHRGYRPPERVAPPTIPTDVQSNKLTVEHMASLIRNLWPNSRVPMDDPQAYRELWRTLREVQELIMRRAGEDVQLSDAPAIPRTFRGNPVLSDLERFHDAFSDVPPQAQPLPEFPPGSHSVNHSQVDQVPYAAPALLTGIPYGDGYSDGVYLPASAQKGEGIVASVGGVDHSQFDQAPNSTPATSVGFTADGRYPQIMFYSPSDEQEENNITSEARDQQGGDDQQLDQAPDAVYNDGIPDDLHPMFIDPGEQGGDNQQTQQTRPSDQGQSVVDLSKFSSKEMENWFNLGEYDQGMHRGRFMTGQYASKTSRAGRRPIRKARPFANRVPRDTKAKDKTFNPFLSFALDENRKPRLKARERSSRWKVFNPLEGLDMEKWQKSKSQPDEDTSQPCLFSVVNGQRNQSVLRADVLDDVPYEQIGGRSKQSCAEPGDGGIGRCGHQNINEHDQAVCQSSAHRDTAPGSFPVCNDCVQANIKDMFRHECNPIIESELLSMRAYLCNDCAGHMSSSVKNAAEYRAIGARRVFGLEADKENSHSTYTANNDRSQAMEFHKDTEALTGCSCANKLFGTSMCRFHRLYYAEEALKFSALVQEWRLSKFKKAVCPSCLAKKPLDNANLSADVGGFTKGGPTAWACVNCNDWVANEKNNKTNQPGLVDKKLWSSKDGRELFSLHQEAAHSRVPEIDDADMGGL</sequence>
<dbReference type="EMBL" id="QKXC01000031">
    <property type="protein sequence ID" value="RBR25906.1"/>
    <property type="molecule type" value="Genomic_DNA"/>
</dbReference>
<feature type="region of interest" description="Disordered" evidence="1">
    <location>
        <begin position="1005"/>
        <end position="1075"/>
    </location>
</feature>
<dbReference type="Proteomes" id="UP000253153">
    <property type="component" value="Unassembled WGS sequence"/>
</dbReference>